<protein>
    <submittedName>
        <fullName evidence="16">Uncharacterized protein</fullName>
    </submittedName>
</protein>
<evidence type="ECO:0000256" key="7">
    <source>
        <dbReference type="ARBA" id="ARBA00023180"/>
    </source>
</evidence>
<dbReference type="Proteomes" id="UP001498398">
    <property type="component" value="Unassembled WGS sequence"/>
</dbReference>
<keyword evidence="5" id="KW-0677">Repeat</keyword>
<evidence type="ECO:0000256" key="2">
    <source>
        <dbReference type="ARBA" id="ARBA00008834"/>
    </source>
</evidence>
<comment type="caution">
    <text evidence="16">The sequence shown here is derived from an EMBL/GenBank/DDBJ whole genome shotgun (WGS) entry which is preliminary data.</text>
</comment>
<evidence type="ECO:0000256" key="6">
    <source>
        <dbReference type="ARBA" id="ARBA00022801"/>
    </source>
</evidence>
<name>A0ABR1J4Z9_9AGAR</name>
<evidence type="ECO:0000256" key="8">
    <source>
        <dbReference type="ARBA" id="ARBA00023277"/>
    </source>
</evidence>
<dbReference type="Pfam" id="PF00295">
    <property type="entry name" value="Glyco_hydro_28"/>
    <property type="match status" value="1"/>
</dbReference>
<organism evidence="16 17">
    <name type="scientific">Marasmiellus scandens</name>
    <dbReference type="NCBI Taxonomy" id="2682957"/>
    <lineage>
        <taxon>Eukaryota</taxon>
        <taxon>Fungi</taxon>
        <taxon>Dikarya</taxon>
        <taxon>Basidiomycota</taxon>
        <taxon>Agaricomycotina</taxon>
        <taxon>Agaricomycetes</taxon>
        <taxon>Agaricomycetidae</taxon>
        <taxon>Agaricales</taxon>
        <taxon>Marasmiineae</taxon>
        <taxon>Omphalotaceae</taxon>
        <taxon>Marasmiellus</taxon>
    </lineage>
</organism>
<keyword evidence="17" id="KW-1185">Reference proteome</keyword>
<evidence type="ECO:0000256" key="4">
    <source>
        <dbReference type="ARBA" id="ARBA00022729"/>
    </source>
</evidence>
<evidence type="ECO:0000256" key="10">
    <source>
        <dbReference type="ARBA" id="ARBA00023316"/>
    </source>
</evidence>
<dbReference type="EMBL" id="JBANRG010000038">
    <property type="protein sequence ID" value="KAK7448465.1"/>
    <property type="molecule type" value="Genomic_DNA"/>
</dbReference>
<evidence type="ECO:0000256" key="9">
    <source>
        <dbReference type="ARBA" id="ARBA00023295"/>
    </source>
</evidence>
<keyword evidence="7" id="KW-0325">Glycoprotein</keyword>
<feature type="chain" id="PRO_5046341482" evidence="15">
    <location>
        <begin position="23"/>
        <end position="419"/>
    </location>
</feature>
<feature type="signal peptide" evidence="15">
    <location>
        <begin position="1"/>
        <end position="22"/>
    </location>
</feature>
<keyword evidence="3" id="KW-0964">Secreted</keyword>
<sequence>MIHLSPTLRFLLFSPLVASSFASPATSSTLTKRATCTVTSSGNAGVDDVPSIEDAIQSCGDGGIILLSAGTTYALRSTLDFTGCVNCEMQIEGTLKLSDDTDFWDGVGSAILLSDINGAHIHSVTGTGLIDGNGVPFWQSEFLQLGFGEHFLTRRIGFNSDSSFRRPTLISISGGSDITIENLLIRNAPNVFQSVNGDAKNVNYRGLTMQAIPTADVTPKNTDGFDVGASSFVTISDTTVENQDDCVAFKPGCNFLTVTNITCRGSHGLSVGSLAKSSDDMVQNVIVSGATMIDSTKATGIKLYDGAAGHGTATVRNVTFDNIEVQNCDYAAQIQSCYESTGTCVPSSHIVDGVKWTNIRGTTSSEFDPVVANMNCPADGTCNISFSEFTVTAPSGEADILCSGVDDDLGVSCSGAASG</sequence>
<dbReference type="InterPro" id="IPR011050">
    <property type="entry name" value="Pectin_lyase_fold/virulence"/>
</dbReference>
<keyword evidence="9 14" id="KW-0326">Glycosidase</keyword>
<evidence type="ECO:0000256" key="12">
    <source>
        <dbReference type="ARBA" id="ARBA00037278"/>
    </source>
</evidence>
<proteinExistence type="inferred from homology"/>
<feature type="active site" evidence="13">
    <location>
        <position position="267"/>
    </location>
</feature>
<evidence type="ECO:0000313" key="16">
    <source>
        <dbReference type="EMBL" id="KAK7448465.1"/>
    </source>
</evidence>
<evidence type="ECO:0000256" key="15">
    <source>
        <dbReference type="SAM" id="SignalP"/>
    </source>
</evidence>
<keyword evidence="10" id="KW-0961">Cell wall biogenesis/degradation</keyword>
<dbReference type="InterPro" id="IPR000743">
    <property type="entry name" value="Glyco_hydro_28"/>
</dbReference>
<keyword evidence="6 14" id="KW-0378">Hydrolase</keyword>
<accession>A0ABR1J4Z9</accession>
<keyword evidence="8" id="KW-0119">Carbohydrate metabolism</keyword>
<comment type="similarity">
    <text evidence="2 14">Belongs to the glycosyl hydrolase 28 family.</text>
</comment>
<evidence type="ECO:0000256" key="3">
    <source>
        <dbReference type="ARBA" id="ARBA00022525"/>
    </source>
</evidence>
<dbReference type="SUPFAM" id="SSF51126">
    <property type="entry name" value="Pectin lyase-like"/>
    <property type="match status" value="1"/>
</dbReference>
<dbReference type="InterPro" id="IPR012334">
    <property type="entry name" value="Pectin_lyas_fold"/>
</dbReference>
<evidence type="ECO:0000256" key="1">
    <source>
        <dbReference type="ARBA" id="ARBA00004613"/>
    </source>
</evidence>
<evidence type="ECO:0000256" key="13">
    <source>
        <dbReference type="PROSITE-ProRule" id="PRU10052"/>
    </source>
</evidence>
<comment type="function">
    <text evidence="12">Pectinolytic enzyme involved in the degradation of xylogalacturonan (xga), a galacturonan backbone heavily substituted with xylose, and which is one important component of the hairy regions of pectin. Activity requires a galacturonic acid backbone substituted with xylose.</text>
</comment>
<dbReference type="PANTHER" id="PTHR31736">
    <property type="match status" value="1"/>
</dbReference>
<evidence type="ECO:0000256" key="14">
    <source>
        <dbReference type="RuleBase" id="RU361169"/>
    </source>
</evidence>
<dbReference type="Gene3D" id="2.160.20.10">
    <property type="entry name" value="Single-stranded right-handed beta-helix, Pectin lyase-like"/>
    <property type="match status" value="1"/>
</dbReference>
<keyword evidence="11" id="KW-0624">Polysaccharide degradation</keyword>
<reference evidence="16 17" key="1">
    <citation type="submission" date="2024-01" db="EMBL/GenBank/DDBJ databases">
        <title>A draft genome for the cacao thread blight pathogen Marasmiellus scandens.</title>
        <authorList>
            <person name="Baruah I.K."/>
            <person name="Leung J."/>
            <person name="Bukari Y."/>
            <person name="Amoako-Attah I."/>
            <person name="Meinhardt L.W."/>
            <person name="Bailey B.A."/>
            <person name="Cohen S.P."/>
        </authorList>
    </citation>
    <scope>NUCLEOTIDE SEQUENCE [LARGE SCALE GENOMIC DNA]</scope>
    <source>
        <strain evidence="16 17">GH-19</strain>
    </source>
</reference>
<dbReference type="PANTHER" id="PTHR31736:SF9">
    <property type="entry name" value="ENDO-XYLOGALACTURONAN HYDROLASE A-RELATED"/>
    <property type="match status" value="1"/>
</dbReference>
<evidence type="ECO:0000313" key="17">
    <source>
        <dbReference type="Proteomes" id="UP001498398"/>
    </source>
</evidence>
<dbReference type="PROSITE" id="PS00502">
    <property type="entry name" value="POLYGALACTURONASE"/>
    <property type="match status" value="1"/>
</dbReference>
<dbReference type="SMART" id="SM00710">
    <property type="entry name" value="PbH1"/>
    <property type="match status" value="5"/>
</dbReference>
<dbReference type="InterPro" id="IPR006626">
    <property type="entry name" value="PbH1"/>
</dbReference>
<evidence type="ECO:0000256" key="11">
    <source>
        <dbReference type="ARBA" id="ARBA00023326"/>
    </source>
</evidence>
<comment type="subcellular location">
    <subcellularLocation>
        <location evidence="1">Secreted</location>
    </subcellularLocation>
</comment>
<keyword evidence="4 15" id="KW-0732">Signal</keyword>
<gene>
    <name evidence="16" type="ORF">VKT23_013727</name>
</gene>
<evidence type="ECO:0000256" key="5">
    <source>
        <dbReference type="ARBA" id="ARBA00022737"/>
    </source>
</evidence>